<evidence type="ECO:0000256" key="1">
    <source>
        <dbReference type="ARBA" id="ARBA00004236"/>
    </source>
</evidence>
<dbReference type="GO" id="GO:0030313">
    <property type="term" value="C:cell envelope"/>
    <property type="evidence" value="ECO:0007669"/>
    <property type="project" value="UniProtKB-SubCell"/>
</dbReference>
<dbReference type="AlphaFoldDB" id="A0A1W1XVV4"/>
<dbReference type="InterPro" id="IPR030190">
    <property type="entry name" value="MacA_alpha-hairpin_sf"/>
</dbReference>
<evidence type="ECO:0000259" key="9">
    <source>
        <dbReference type="Pfam" id="PF25967"/>
    </source>
</evidence>
<dbReference type="GO" id="GO:1990195">
    <property type="term" value="C:macrolide transmembrane transporter complex"/>
    <property type="evidence" value="ECO:0007669"/>
    <property type="project" value="InterPro"/>
</dbReference>
<dbReference type="Gene3D" id="2.40.30.170">
    <property type="match status" value="1"/>
</dbReference>
<name>A0A1W1XVV4_9NEIS</name>
<organism evidence="10 11">
    <name type="scientific">Andreprevotia lacus DSM 23236</name>
    <dbReference type="NCBI Taxonomy" id="1121001"/>
    <lineage>
        <taxon>Bacteria</taxon>
        <taxon>Pseudomonadati</taxon>
        <taxon>Pseudomonadota</taxon>
        <taxon>Betaproteobacteria</taxon>
        <taxon>Neisseriales</taxon>
        <taxon>Chitinibacteraceae</taxon>
        <taxon>Andreprevotia</taxon>
    </lineage>
</organism>
<feature type="transmembrane region" description="Helical" evidence="6">
    <location>
        <begin position="7"/>
        <end position="24"/>
    </location>
</feature>
<sequence length="387" mass="41186">MTVKKRVFWLVLVLLIGAGIFWLVQRSTASAPPPQYLTTPVSRMDLEEAVLASGTLEPATQVNVGAQVNGQLKSLKVKLGDSVKKGQLLAEIDPAIQQNELRNAEAGLQSIEAQRRAKTALLHQYELALQRQQQMARNDASPQAELESAQAQVDATRAELAALDAQIQQSRVQVDTAQTNLGYTRIVAPIDGEVIAVVTKEGQTVVSAQSAPTILVLANLGTMTVKAQISEADVVRVKPGLPVYFSILGAPERRFDARLRAVEPAPESIGNATSSSGSTTSTAVYYNGLFDVANPDRVLRTSMTTQVSIVQGSAKGVLAVPASVLGAQDKDGRFEVKVLKDGKPQPRKIRVGLNNHVNVQVLEGLAEGEKVLVSDGPAPGQFGPPGP</sequence>
<feature type="domain" description="Multidrug resistance protein MdtA-like beta-barrel" evidence="8">
    <location>
        <begin position="222"/>
        <end position="311"/>
    </location>
</feature>
<evidence type="ECO:0000256" key="6">
    <source>
        <dbReference type="SAM" id="Phobius"/>
    </source>
</evidence>
<dbReference type="PANTHER" id="PTHR30469:SF33">
    <property type="entry name" value="SLR1207 PROTEIN"/>
    <property type="match status" value="1"/>
</dbReference>
<dbReference type="GO" id="GO:0019898">
    <property type="term" value="C:extrinsic component of membrane"/>
    <property type="evidence" value="ECO:0007669"/>
    <property type="project" value="InterPro"/>
</dbReference>
<keyword evidence="4 5" id="KW-0175">Coiled coil</keyword>
<dbReference type="EMBL" id="FWXD01000019">
    <property type="protein sequence ID" value="SMC27964.1"/>
    <property type="molecule type" value="Genomic_DNA"/>
</dbReference>
<keyword evidence="3" id="KW-0813">Transport</keyword>
<dbReference type="NCBIfam" id="NF008606">
    <property type="entry name" value="PRK11578.1"/>
    <property type="match status" value="1"/>
</dbReference>
<dbReference type="Proteomes" id="UP000192761">
    <property type="component" value="Unassembled WGS sequence"/>
</dbReference>
<evidence type="ECO:0000256" key="3">
    <source>
        <dbReference type="ARBA" id="ARBA00022448"/>
    </source>
</evidence>
<dbReference type="GO" id="GO:1990281">
    <property type="term" value="C:efflux pump complex"/>
    <property type="evidence" value="ECO:0007669"/>
    <property type="project" value="TreeGrafter"/>
</dbReference>
<dbReference type="Gene3D" id="2.40.420.20">
    <property type="match status" value="1"/>
</dbReference>
<keyword evidence="11" id="KW-1185">Reference proteome</keyword>
<dbReference type="InterPro" id="IPR058623">
    <property type="entry name" value="MacA"/>
</dbReference>
<dbReference type="Gene3D" id="6.10.140.1990">
    <property type="match status" value="1"/>
</dbReference>
<dbReference type="NCBIfam" id="TIGR01730">
    <property type="entry name" value="RND_mfp"/>
    <property type="match status" value="1"/>
</dbReference>
<dbReference type="RefSeq" id="WP_084091750.1">
    <property type="nucleotide sequence ID" value="NZ_FWXD01000019.1"/>
</dbReference>
<dbReference type="Gene3D" id="2.40.50.100">
    <property type="match status" value="1"/>
</dbReference>
<keyword evidence="6" id="KW-0472">Membrane</keyword>
<dbReference type="InterPro" id="IPR006143">
    <property type="entry name" value="RND_pump_MFP"/>
</dbReference>
<evidence type="ECO:0000313" key="10">
    <source>
        <dbReference type="EMBL" id="SMC27964.1"/>
    </source>
</evidence>
<feature type="domain" description="Multidrug resistance protein MdtA-like C-terminal permuted SH3" evidence="9">
    <location>
        <begin position="317"/>
        <end position="375"/>
    </location>
</feature>
<evidence type="ECO:0000256" key="2">
    <source>
        <dbReference type="ARBA" id="ARBA00009477"/>
    </source>
</evidence>
<dbReference type="SUPFAM" id="SSF111369">
    <property type="entry name" value="HlyD-like secretion proteins"/>
    <property type="match status" value="1"/>
</dbReference>
<keyword evidence="6" id="KW-1133">Transmembrane helix</keyword>
<dbReference type="OrthoDB" id="9784484at2"/>
<protein>
    <submittedName>
        <fullName evidence="10">Membrane fusion protein, macrolide-specific efflux system</fullName>
    </submittedName>
</protein>
<feature type="coiled-coil region" evidence="5">
    <location>
        <begin position="146"/>
        <end position="180"/>
    </location>
</feature>
<dbReference type="Pfam" id="PF25917">
    <property type="entry name" value="BSH_RND"/>
    <property type="match status" value="1"/>
</dbReference>
<dbReference type="PANTHER" id="PTHR30469">
    <property type="entry name" value="MULTIDRUG RESISTANCE PROTEIN MDTA"/>
    <property type="match status" value="1"/>
</dbReference>
<comment type="similarity">
    <text evidence="2">Belongs to the membrane fusion protein (MFP) (TC 8.A.1) family.</text>
</comment>
<dbReference type="Pfam" id="PF25944">
    <property type="entry name" value="Beta-barrel_RND"/>
    <property type="match status" value="1"/>
</dbReference>
<dbReference type="GO" id="GO:0015562">
    <property type="term" value="F:efflux transmembrane transporter activity"/>
    <property type="evidence" value="ECO:0007669"/>
    <property type="project" value="TreeGrafter"/>
</dbReference>
<gene>
    <name evidence="10" type="ORF">SAMN02745857_03058</name>
</gene>
<evidence type="ECO:0000259" key="8">
    <source>
        <dbReference type="Pfam" id="PF25944"/>
    </source>
</evidence>
<comment type="subcellular location">
    <subcellularLocation>
        <location evidence="1">Cell membrane</location>
    </subcellularLocation>
</comment>
<dbReference type="InterPro" id="IPR058627">
    <property type="entry name" value="MdtA-like_C"/>
</dbReference>
<evidence type="ECO:0000256" key="4">
    <source>
        <dbReference type="ARBA" id="ARBA00023054"/>
    </source>
</evidence>
<dbReference type="InterPro" id="IPR058626">
    <property type="entry name" value="MdtA-like_b-barrel"/>
</dbReference>
<dbReference type="STRING" id="1121001.SAMN02745857_03058"/>
<reference evidence="10 11" key="1">
    <citation type="submission" date="2017-04" db="EMBL/GenBank/DDBJ databases">
        <authorList>
            <person name="Afonso C.L."/>
            <person name="Miller P.J."/>
            <person name="Scott M.A."/>
            <person name="Spackman E."/>
            <person name="Goraichik I."/>
            <person name="Dimitrov K.M."/>
            <person name="Suarez D.L."/>
            <person name="Swayne D.E."/>
        </authorList>
    </citation>
    <scope>NUCLEOTIDE SEQUENCE [LARGE SCALE GENOMIC DNA]</scope>
    <source>
        <strain evidence="10 11">DSM 23236</strain>
    </source>
</reference>
<evidence type="ECO:0000256" key="5">
    <source>
        <dbReference type="SAM" id="Coils"/>
    </source>
</evidence>
<proteinExistence type="inferred from homology"/>
<keyword evidence="6" id="KW-0812">Transmembrane</keyword>
<dbReference type="GO" id="GO:1990961">
    <property type="term" value="P:xenobiotic detoxification by transmembrane export across the plasma membrane"/>
    <property type="evidence" value="ECO:0007669"/>
    <property type="project" value="InterPro"/>
</dbReference>
<dbReference type="Pfam" id="PF25967">
    <property type="entry name" value="RND-MFP_C"/>
    <property type="match status" value="1"/>
</dbReference>
<dbReference type="InterPro" id="IPR058625">
    <property type="entry name" value="MdtA-like_BSH"/>
</dbReference>
<evidence type="ECO:0000259" key="7">
    <source>
        <dbReference type="Pfam" id="PF25917"/>
    </source>
</evidence>
<accession>A0A1W1XVV4</accession>
<feature type="domain" description="Multidrug resistance protein MdtA-like barrel-sandwich hybrid" evidence="7">
    <location>
        <begin position="61"/>
        <end position="216"/>
    </location>
</feature>
<evidence type="ECO:0000313" key="11">
    <source>
        <dbReference type="Proteomes" id="UP000192761"/>
    </source>
</evidence>